<evidence type="ECO:0000313" key="3">
    <source>
        <dbReference type="Proteomes" id="UP000653076"/>
    </source>
</evidence>
<keyword evidence="3" id="KW-1185">Reference proteome</keyword>
<name>A0ABQ4J8U2_9ACTN</name>
<evidence type="ECO:0000256" key="1">
    <source>
        <dbReference type="SAM" id="MobiDB-lite"/>
    </source>
</evidence>
<accession>A0ABQ4J8U2</accession>
<feature type="region of interest" description="Disordered" evidence="1">
    <location>
        <begin position="1"/>
        <end position="37"/>
    </location>
</feature>
<protein>
    <recommendedName>
        <fullName evidence="4">Thioesterase domain-containing protein</fullName>
    </recommendedName>
</protein>
<dbReference type="EMBL" id="BOPC01000022">
    <property type="protein sequence ID" value="GIJ26508.1"/>
    <property type="molecule type" value="Genomic_DNA"/>
</dbReference>
<reference evidence="2 3" key="1">
    <citation type="submission" date="2021-01" db="EMBL/GenBank/DDBJ databases">
        <title>Whole genome shotgun sequence of Verrucosispora qiuiae NBRC 106684.</title>
        <authorList>
            <person name="Komaki H."/>
            <person name="Tamura T."/>
        </authorList>
    </citation>
    <scope>NUCLEOTIDE SEQUENCE [LARGE SCALE GENOMIC DNA]</scope>
    <source>
        <strain evidence="2 3">NBRC 106684</strain>
    </source>
</reference>
<sequence>MLVQRSANAAPAARWQPHNGSPPKGAPRSDGTPRVSPGVYLLTREASVQFRRPITVRVIRERTERHTYHGWTWVDCYVLDAKGDAIDRRELFVMPAGLRPVTDPVTRRVRAPRNAARAER</sequence>
<evidence type="ECO:0000313" key="2">
    <source>
        <dbReference type="EMBL" id="GIJ26508.1"/>
    </source>
</evidence>
<organism evidence="2 3">
    <name type="scientific">Micromonospora qiuiae</name>
    <dbReference type="NCBI Taxonomy" id="502268"/>
    <lineage>
        <taxon>Bacteria</taxon>
        <taxon>Bacillati</taxon>
        <taxon>Actinomycetota</taxon>
        <taxon>Actinomycetes</taxon>
        <taxon>Micromonosporales</taxon>
        <taxon>Micromonosporaceae</taxon>
        <taxon>Micromonospora</taxon>
    </lineage>
</organism>
<gene>
    <name evidence="2" type="ORF">Vqi01_16700</name>
</gene>
<proteinExistence type="predicted"/>
<dbReference type="Proteomes" id="UP000653076">
    <property type="component" value="Unassembled WGS sequence"/>
</dbReference>
<evidence type="ECO:0008006" key="4">
    <source>
        <dbReference type="Google" id="ProtNLM"/>
    </source>
</evidence>
<comment type="caution">
    <text evidence="2">The sequence shown here is derived from an EMBL/GenBank/DDBJ whole genome shotgun (WGS) entry which is preliminary data.</text>
</comment>